<dbReference type="VEuPathDB" id="FungiDB:MYCFIDRAFT_202613"/>
<name>M3BBM7_PSEFD</name>
<keyword evidence="2" id="KW-1133">Transmembrane helix</keyword>
<dbReference type="Proteomes" id="UP000016932">
    <property type="component" value="Unassembled WGS sequence"/>
</dbReference>
<dbReference type="HOGENOM" id="CLU_119599_0_0_1"/>
<reference evidence="3 4" key="1">
    <citation type="journal article" date="2012" name="PLoS Pathog.">
        <title>Diverse lifestyles and strategies of plant pathogenesis encoded in the genomes of eighteen Dothideomycetes fungi.</title>
        <authorList>
            <person name="Ohm R.A."/>
            <person name="Feau N."/>
            <person name="Henrissat B."/>
            <person name="Schoch C.L."/>
            <person name="Horwitz B.A."/>
            <person name="Barry K.W."/>
            <person name="Condon B.J."/>
            <person name="Copeland A.C."/>
            <person name="Dhillon B."/>
            <person name="Glaser F."/>
            <person name="Hesse C.N."/>
            <person name="Kosti I."/>
            <person name="LaButti K."/>
            <person name="Lindquist E.A."/>
            <person name="Lucas S."/>
            <person name="Salamov A.A."/>
            <person name="Bradshaw R.E."/>
            <person name="Ciuffetti L."/>
            <person name="Hamelin R.C."/>
            <person name="Kema G.H.J."/>
            <person name="Lawrence C."/>
            <person name="Scott J.A."/>
            <person name="Spatafora J.W."/>
            <person name="Turgeon B.G."/>
            <person name="de Wit P.J.G.M."/>
            <person name="Zhong S."/>
            <person name="Goodwin S.B."/>
            <person name="Grigoriev I.V."/>
        </authorList>
    </citation>
    <scope>NUCLEOTIDE SEQUENCE [LARGE SCALE GENOMIC DNA]</scope>
    <source>
        <strain evidence="3 4">CIRAD86</strain>
    </source>
</reference>
<keyword evidence="2" id="KW-0472">Membrane</keyword>
<feature type="compositionally biased region" description="Basic and acidic residues" evidence="1">
    <location>
        <begin position="1"/>
        <end position="11"/>
    </location>
</feature>
<feature type="transmembrane region" description="Helical" evidence="2">
    <location>
        <begin position="136"/>
        <end position="155"/>
    </location>
</feature>
<dbReference type="EMBL" id="KB446556">
    <property type="protein sequence ID" value="EME86692.1"/>
    <property type="molecule type" value="Genomic_DNA"/>
</dbReference>
<evidence type="ECO:0000256" key="1">
    <source>
        <dbReference type="SAM" id="MobiDB-lite"/>
    </source>
</evidence>
<evidence type="ECO:0000313" key="4">
    <source>
        <dbReference type="Proteomes" id="UP000016932"/>
    </source>
</evidence>
<dbReference type="AlphaFoldDB" id="M3BBM7"/>
<gene>
    <name evidence="3" type="ORF">MYCFIDRAFT_202613</name>
</gene>
<feature type="compositionally biased region" description="Polar residues" evidence="1">
    <location>
        <begin position="24"/>
        <end position="38"/>
    </location>
</feature>
<keyword evidence="2" id="KW-0812">Transmembrane</keyword>
<evidence type="ECO:0000313" key="3">
    <source>
        <dbReference type="EMBL" id="EME86692.1"/>
    </source>
</evidence>
<dbReference type="RefSeq" id="XP_007923881.1">
    <property type="nucleotide sequence ID" value="XM_007925690.1"/>
</dbReference>
<dbReference type="eggNOG" id="ENOG502R2BK">
    <property type="taxonomic scope" value="Eukaryota"/>
</dbReference>
<dbReference type="OrthoDB" id="3646259at2759"/>
<dbReference type="GeneID" id="19336051"/>
<protein>
    <submittedName>
        <fullName evidence="3">Uncharacterized protein</fullName>
    </submittedName>
</protein>
<organism evidence="3 4">
    <name type="scientific">Pseudocercospora fijiensis (strain CIRAD86)</name>
    <name type="common">Black leaf streak disease fungus</name>
    <name type="synonym">Mycosphaerella fijiensis</name>
    <dbReference type="NCBI Taxonomy" id="383855"/>
    <lineage>
        <taxon>Eukaryota</taxon>
        <taxon>Fungi</taxon>
        <taxon>Dikarya</taxon>
        <taxon>Ascomycota</taxon>
        <taxon>Pezizomycotina</taxon>
        <taxon>Dothideomycetes</taxon>
        <taxon>Dothideomycetidae</taxon>
        <taxon>Mycosphaerellales</taxon>
        <taxon>Mycosphaerellaceae</taxon>
        <taxon>Pseudocercospora</taxon>
    </lineage>
</organism>
<feature type="region of interest" description="Disordered" evidence="1">
    <location>
        <begin position="1"/>
        <end position="49"/>
    </location>
</feature>
<sequence length="210" mass="22916">MSKEDDIEKNLPESSRASLDDDGQSSSSTLLEKPSQNKTPEEAGIKLPAEDATADEVRAYLVDILTLSHGLQHAEARQIASAWLAGTGRELRKYPGKMYHEIFGAQAGWMLYKEIKIAVVKEGYEQNPARTWAGKLSLCSAIIGAMVAVTSLGVLLGPVMWAISIPLYFCGLVGLLCVLLETRRAPEDVAERELVEIWDSQREVGGQGSK</sequence>
<dbReference type="KEGG" id="pfj:MYCFIDRAFT_202613"/>
<evidence type="ECO:0000256" key="2">
    <source>
        <dbReference type="SAM" id="Phobius"/>
    </source>
</evidence>
<proteinExistence type="predicted"/>
<feature type="transmembrane region" description="Helical" evidence="2">
    <location>
        <begin position="161"/>
        <end position="180"/>
    </location>
</feature>
<keyword evidence="4" id="KW-1185">Reference proteome</keyword>
<accession>M3BBM7</accession>